<evidence type="ECO:0000313" key="1">
    <source>
        <dbReference type="EMBL" id="SMB87342.1"/>
    </source>
</evidence>
<protein>
    <submittedName>
        <fullName evidence="1">Phage-related protein</fullName>
    </submittedName>
</protein>
<reference evidence="2" key="1">
    <citation type="submission" date="2017-04" db="EMBL/GenBank/DDBJ databases">
        <authorList>
            <person name="Varghese N."/>
            <person name="Submissions S."/>
        </authorList>
    </citation>
    <scope>NUCLEOTIDE SEQUENCE [LARGE SCALE GENOMIC DNA]</scope>
    <source>
        <strain evidence="2">DSM 23072</strain>
    </source>
</reference>
<dbReference type="RefSeq" id="WP_084257503.1">
    <property type="nucleotide sequence ID" value="NZ_FWWV01000033.1"/>
</dbReference>
<organism evidence="1 2">
    <name type="scientific">Pasteurella testudinis DSM 23072</name>
    <dbReference type="NCBI Taxonomy" id="1122938"/>
    <lineage>
        <taxon>Bacteria</taxon>
        <taxon>Pseudomonadati</taxon>
        <taxon>Pseudomonadota</taxon>
        <taxon>Gammaproteobacteria</taxon>
        <taxon>Pasteurellales</taxon>
        <taxon>Pasteurellaceae</taxon>
        <taxon>Pasteurella</taxon>
    </lineage>
</organism>
<sequence>MERFNFPVQRGYTVEHAPEKYEVKFGDGYVMRAPKGLNSDLRKMNVSVIVKTVEQVKALKDFLSRHKGVTPFIFRDSQGDDIIVICSRWSYQRHYLHTTFSLSLEETL</sequence>
<dbReference type="Pfam" id="PF05939">
    <property type="entry name" value="Phage_min_tail"/>
    <property type="match status" value="1"/>
</dbReference>
<dbReference type="AlphaFoldDB" id="A0A1W1V1Z1"/>
<proteinExistence type="predicted"/>
<keyword evidence="2" id="KW-1185">Reference proteome</keyword>
<dbReference type="STRING" id="1122938.SAMN05660772_02722"/>
<evidence type="ECO:0000313" key="2">
    <source>
        <dbReference type="Proteomes" id="UP000192408"/>
    </source>
</evidence>
<accession>A0A1W1V1Z1</accession>
<gene>
    <name evidence="1" type="ORF">SAMN05660772_02722</name>
</gene>
<dbReference type="Proteomes" id="UP000192408">
    <property type="component" value="Unassembled WGS sequence"/>
</dbReference>
<name>A0A1W1V1Z1_9PAST</name>
<dbReference type="InterPro" id="IPR010265">
    <property type="entry name" value="Phage_lambda_TipM"/>
</dbReference>
<dbReference type="EMBL" id="FWWV01000033">
    <property type="protein sequence ID" value="SMB87342.1"/>
    <property type="molecule type" value="Genomic_DNA"/>
</dbReference>